<evidence type="ECO:0000313" key="3">
    <source>
        <dbReference type="EMBL" id="SDY35433.1"/>
    </source>
</evidence>
<feature type="compositionally biased region" description="Basic and acidic residues" evidence="1">
    <location>
        <begin position="1"/>
        <end position="27"/>
    </location>
</feature>
<reference evidence="3 4" key="1">
    <citation type="submission" date="2016-10" db="EMBL/GenBank/DDBJ databases">
        <authorList>
            <person name="de Groot N.N."/>
        </authorList>
    </citation>
    <scope>NUCLEOTIDE SEQUENCE [LARGE SCALE GENOMIC DNA]</scope>
    <source>
        <strain evidence="3 4">DSM 26880</strain>
    </source>
</reference>
<protein>
    <submittedName>
        <fullName evidence="3">Rho termination factor, N-terminal domain</fullName>
    </submittedName>
</protein>
<evidence type="ECO:0000256" key="1">
    <source>
        <dbReference type="SAM" id="MobiDB-lite"/>
    </source>
</evidence>
<gene>
    <name evidence="3" type="ORF">SAMN05444340_10679</name>
</gene>
<accession>A0A1H3J632</accession>
<dbReference type="Proteomes" id="UP000199286">
    <property type="component" value="Unassembled WGS sequence"/>
</dbReference>
<feature type="region of interest" description="Disordered" evidence="1">
    <location>
        <begin position="1"/>
        <end position="53"/>
    </location>
</feature>
<sequence>MTKDHGKAIKKDDTYEELRDKGYDKSKAAAIANAQANPDMHPSKKGGKTPRYEDWTKQDLMGRAQELDIEGRSRMTKDELIDALRG</sequence>
<feature type="compositionally biased region" description="Low complexity" evidence="1">
    <location>
        <begin position="28"/>
        <end position="37"/>
    </location>
</feature>
<dbReference type="RefSeq" id="WP_089882676.1">
    <property type="nucleotide sequence ID" value="NZ_FNPF01000006.1"/>
</dbReference>
<dbReference type="InterPro" id="IPR055642">
    <property type="entry name" value="DUF7218"/>
</dbReference>
<name>A0A1H3J632_9RHOB</name>
<evidence type="ECO:0000259" key="2">
    <source>
        <dbReference type="Pfam" id="PF07498"/>
    </source>
</evidence>
<dbReference type="OrthoDB" id="215254at2"/>
<organism evidence="3 4">
    <name type="scientific">Citreimonas salinaria</name>
    <dbReference type="NCBI Taxonomy" id="321339"/>
    <lineage>
        <taxon>Bacteria</taxon>
        <taxon>Pseudomonadati</taxon>
        <taxon>Pseudomonadota</taxon>
        <taxon>Alphaproteobacteria</taxon>
        <taxon>Rhodobacterales</taxon>
        <taxon>Roseobacteraceae</taxon>
        <taxon>Citreimonas</taxon>
    </lineage>
</organism>
<proteinExistence type="predicted"/>
<feature type="domain" description="Rho termination factor-like N-terminal" evidence="2">
    <location>
        <begin position="58"/>
        <end position="84"/>
    </location>
</feature>
<dbReference type="InterPro" id="IPR011112">
    <property type="entry name" value="Rho-like_N"/>
</dbReference>
<dbReference type="AlphaFoldDB" id="A0A1H3J632"/>
<keyword evidence="4" id="KW-1185">Reference proteome</keyword>
<dbReference type="STRING" id="321339.SAMN05444340_10679"/>
<dbReference type="EMBL" id="FNPF01000006">
    <property type="protein sequence ID" value="SDY35433.1"/>
    <property type="molecule type" value="Genomic_DNA"/>
</dbReference>
<evidence type="ECO:0000313" key="4">
    <source>
        <dbReference type="Proteomes" id="UP000199286"/>
    </source>
</evidence>
<dbReference type="Pfam" id="PF07498">
    <property type="entry name" value="Rho_N"/>
    <property type="match status" value="1"/>
</dbReference>
<dbReference type="GO" id="GO:0006353">
    <property type="term" value="P:DNA-templated transcription termination"/>
    <property type="evidence" value="ECO:0007669"/>
    <property type="project" value="InterPro"/>
</dbReference>
<dbReference type="Pfam" id="PF23855">
    <property type="entry name" value="DUF7218"/>
    <property type="match status" value="1"/>
</dbReference>